<dbReference type="AlphaFoldDB" id="A0A9P3LKU8"/>
<comment type="caution">
    <text evidence="2">The sequence shown here is derived from an EMBL/GenBank/DDBJ whole genome shotgun (WGS) entry which is preliminary data.</text>
</comment>
<sequence length="161" mass="16217">MIAANFFSLAVLGAGVVLGARAETHTVSFVNNCGFGTPILEVNGQTVSTGQSVTFNGPVMDAIAFLQTGGCGDNGEDCALVEITLENSTSPGSVSSGDILLIPPHQFSVPTSFEFIGAMCTGSGASCPDVDCGGPGIGRNPDDPQVVCVGNNVGVVITFCN</sequence>
<reference evidence="2 3" key="1">
    <citation type="submission" date="2021-08" db="EMBL/GenBank/DDBJ databases">
        <title>Draft Genome Sequence of Phanerochaete sordida strain YK-624.</title>
        <authorList>
            <person name="Mori T."/>
            <person name="Dohra H."/>
            <person name="Suzuki T."/>
            <person name="Kawagishi H."/>
            <person name="Hirai H."/>
        </authorList>
    </citation>
    <scope>NUCLEOTIDE SEQUENCE [LARGE SCALE GENOMIC DNA]</scope>
    <source>
        <strain evidence="2 3">YK-624</strain>
    </source>
</reference>
<feature type="signal peptide" evidence="1">
    <location>
        <begin position="1"/>
        <end position="22"/>
    </location>
</feature>
<evidence type="ECO:0000313" key="2">
    <source>
        <dbReference type="EMBL" id="GJE97617.1"/>
    </source>
</evidence>
<feature type="chain" id="PRO_5040111878" evidence="1">
    <location>
        <begin position="23"/>
        <end position="161"/>
    </location>
</feature>
<evidence type="ECO:0000313" key="3">
    <source>
        <dbReference type="Proteomes" id="UP000703269"/>
    </source>
</evidence>
<evidence type="ECO:0000256" key="1">
    <source>
        <dbReference type="SAM" id="SignalP"/>
    </source>
</evidence>
<name>A0A9P3LKU8_9APHY</name>
<protein>
    <submittedName>
        <fullName evidence="2">Glycopeptide</fullName>
    </submittedName>
</protein>
<dbReference type="Proteomes" id="UP000703269">
    <property type="component" value="Unassembled WGS sequence"/>
</dbReference>
<keyword evidence="3" id="KW-1185">Reference proteome</keyword>
<dbReference type="EMBL" id="BPQB01000074">
    <property type="protein sequence ID" value="GJE97617.1"/>
    <property type="molecule type" value="Genomic_DNA"/>
</dbReference>
<keyword evidence="1" id="KW-0732">Signal</keyword>
<gene>
    <name evidence="2" type="ORF">PsYK624_138380</name>
</gene>
<dbReference type="OrthoDB" id="3342934at2759"/>
<accession>A0A9P3LKU8</accession>
<proteinExistence type="predicted"/>
<organism evidence="2 3">
    <name type="scientific">Phanerochaete sordida</name>
    <dbReference type="NCBI Taxonomy" id="48140"/>
    <lineage>
        <taxon>Eukaryota</taxon>
        <taxon>Fungi</taxon>
        <taxon>Dikarya</taxon>
        <taxon>Basidiomycota</taxon>
        <taxon>Agaricomycotina</taxon>
        <taxon>Agaricomycetes</taxon>
        <taxon>Polyporales</taxon>
        <taxon>Phanerochaetaceae</taxon>
        <taxon>Phanerochaete</taxon>
    </lineage>
</organism>